<sequence length="314" mass="35959">MYNDNESMRILFVLLASATAQYVRPLQNLIDGLPLSPPSTDPVTTKMRLPSKKNILRFLWYASATYCDNGQTEKWNCTSCKLGNKNLKYYMKLKNQQFNTLGYVALDHEERMILIVFRGTRGIENVLLDSDFIPSRFKYVPDPKNRVHSGFINAMESLAPQFMAALERLHTSPHYRQYKIGIVGHSLGGSMACLAAIKIHTVFQIPWSQIELITYGQPRTGNRAFAEWFDAQPLASARVVNYNDFVPHIYGAFINDFVHHQNEVFFDIVNGKKKLRYCNNKVLEDPKCSNRVPNSEYSILSHLSYMKPGFEAPC</sequence>
<dbReference type="Proteomes" id="UP001165960">
    <property type="component" value="Unassembled WGS sequence"/>
</dbReference>
<proteinExistence type="predicted"/>
<organism evidence="1 2">
    <name type="scientific">Entomophthora muscae</name>
    <dbReference type="NCBI Taxonomy" id="34485"/>
    <lineage>
        <taxon>Eukaryota</taxon>
        <taxon>Fungi</taxon>
        <taxon>Fungi incertae sedis</taxon>
        <taxon>Zoopagomycota</taxon>
        <taxon>Entomophthoromycotina</taxon>
        <taxon>Entomophthoromycetes</taxon>
        <taxon>Entomophthorales</taxon>
        <taxon>Entomophthoraceae</taxon>
        <taxon>Entomophthora</taxon>
    </lineage>
</organism>
<evidence type="ECO:0000313" key="2">
    <source>
        <dbReference type="Proteomes" id="UP001165960"/>
    </source>
</evidence>
<gene>
    <name evidence="1" type="ORF">DSO57_1014359</name>
</gene>
<reference evidence="1" key="1">
    <citation type="submission" date="2022-04" db="EMBL/GenBank/DDBJ databases">
        <title>Genome of the entomopathogenic fungus Entomophthora muscae.</title>
        <authorList>
            <person name="Elya C."/>
            <person name="Lovett B.R."/>
            <person name="Lee E."/>
            <person name="Macias A.M."/>
            <person name="Hajek A.E."/>
            <person name="De Bivort B.L."/>
            <person name="Kasson M.T."/>
            <person name="De Fine Licht H.H."/>
            <person name="Stajich J.E."/>
        </authorList>
    </citation>
    <scope>NUCLEOTIDE SEQUENCE</scope>
    <source>
        <strain evidence="1">Berkeley</strain>
    </source>
</reference>
<protein>
    <submittedName>
        <fullName evidence="1">Uncharacterized protein</fullName>
    </submittedName>
</protein>
<name>A0ACC2U3I2_9FUNG</name>
<keyword evidence="2" id="KW-1185">Reference proteome</keyword>
<dbReference type="EMBL" id="QTSX02001475">
    <property type="protein sequence ID" value="KAJ9081469.1"/>
    <property type="molecule type" value="Genomic_DNA"/>
</dbReference>
<comment type="caution">
    <text evidence="1">The sequence shown here is derived from an EMBL/GenBank/DDBJ whole genome shotgun (WGS) entry which is preliminary data.</text>
</comment>
<accession>A0ACC2U3I2</accession>
<evidence type="ECO:0000313" key="1">
    <source>
        <dbReference type="EMBL" id="KAJ9081469.1"/>
    </source>
</evidence>